<feature type="short sequence motif" description="GXSXG" evidence="4">
    <location>
        <begin position="102"/>
        <end position="106"/>
    </location>
</feature>
<evidence type="ECO:0000256" key="4">
    <source>
        <dbReference type="PROSITE-ProRule" id="PRU01161"/>
    </source>
</evidence>
<sequence>MEELIFILCCRSLVDAISARNNSIRSQDRRNGLITVRNTANTTGRSIFRRWRAWRRIRRFTRPKTAHLNLALQGGGAHGAFTWGVLDRLLEEEWLVLDGLSGTSAGAMNAVVLASGWLNGGRVGAKTALHGYWRAVSNTARMGPLQAGPLEYLIHGWNRDWSPAYIMLSALTKMASPYQLNPTGFNPLRRLLESHVDFERLRNNKRIKLFIAATNVQSGMLKLFRTHELSVDAVLASACLPLLFHAIRIEEAHYWDGGYTANPPLLPLMRECRSRDLLLVQLEPLWRGRVPTRLQEIVDRSNEIAFNANLLNELQVLAALEGPPGCFPIRRSRLGLLPVRYRLHHLETEGVIEGMGRTSRINADWSFLLHLRDLGRQQADAWLEAHKGDIGRRSTMTLNRYL</sequence>
<evidence type="ECO:0000259" key="5">
    <source>
        <dbReference type="PROSITE" id="PS51635"/>
    </source>
</evidence>
<dbReference type="Gene3D" id="3.40.1090.10">
    <property type="entry name" value="Cytosolic phospholipase A2 catalytic domain"/>
    <property type="match status" value="2"/>
</dbReference>
<evidence type="ECO:0000256" key="3">
    <source>
        <dbReference type="ARBA" id="ARBA00023098"/>
    </source>
</evidence>
<proteinExistence type="predicted"/>
<evidence type="ECO:0000256" key="1">
    <source>
        <dbReference type="ARBA" id="ARBA00022801"/>
    </source>
</evidence>
<dbReference type="PROSITE" id="PS51635">
    <property type="entry name" value="PNPLA"/>
    <property type="match status" value="1"/>
</dbReference>
<name>A0A3E0X180_9GAMM</name>
<feature type="domain" description="PNPLA" evidence="5">
    <location>
        <begin position="70"/>
        <end position="269"/>
    </location>
</feature>
<dbReference type="InterPro" id="IPR002641">
    <property type="entry name" value="PNPLA_dom"/>
</dbReference>
<dbReference type="OrthoDB" id="9807112at2"/>
<dbReference type="EMBL" id="NFZW01000001">
    <property type="protein sequence ID" value="RFA39371.1"/>
    <property type="molecule type" value="Genomic_DNA"/>
</dbReference>
<keyword evidence="2 4" id="KW-0442">Lipid degradation</keyword>
<dbReference type="AlphaFoldDB" id="A0A3E0X180"/>
<dbReference type="Pfam" id="PF01734">
    <property type="entry name" value="Patatin"/>
    <property type="match status" value="1"/>
</dbReference>
<gene>
    <name evidence="6" type="ORF">CAL65_00760</name>
</gene>
<dbReference type="Proteomes" id="UP000256763">
    <property type="component" value="Unassembled WGS sequence"/>
</dbReference>
<feature type="active site" description="Nucleophile" evidence="4">
    <location>
        <position position="104"/>
    </location>
</feature>
<dbReference type="GO" id="GO:0016042">
    <property type="term" value="P:lipid catabolic process"/>
    <property type="evidence" value="ECO:0007669"/>
    <property type="project" value="UniProtKB-UniRule"/>
</dbReference>
<dbReference type="InterPro" id="IPR050301">
    <property type="entry name" value="NTE"/>
</dbReference>
<evidence type="ECO:0000313" key="7">
    <source>
        <dbReference type="Proteomes" id="UP000256763"/>
    </source>
</evidence>
<dbReference type="GO" id="GO:0016787">
    <property type="term" value="F:hydrolase activity"/>
    <property type="evidence" value="ECO:0007669"/>
    <property type="project" value="UniProtKB-UniRule"/>
</dbReference>
<dbReference type="SUPFAM" id="SSF52151">
    <property type="entry name" value="FabD/lysophospholipase-like"/>
    <property type="match status" value="1"/>
</dbReference>
<accession>A0A3E0X180</accession>
<protein>
    <recommendedName>
        <fullName evidence="5">PNPLA domain-containing protein</fullName>
    </recommendedName>
</protein>
<keyword evidence="1 4" id="KW-0378">Hydrolase</keyword>
<evidence type="ECO:0000313" key="6">
    <source>
        <dbReference type="EMBL" id="RFA39371.1"/>
    </source>
</evidence>
<feature type="short sequence motif" description="GXGXXG" evidence="4">
    <location>
        <begin position="74"/>
        <end position="79"/>
    </location>
</feature>
<feature type="active site" description="Proton acceptor" evidence="4">
    <location>
        <position position="256"/>
    </location>
</feature>
<keyword evidence="7" id="KW-1185">Reference proteome</keyword>
<evidence type="ECO:0000256" key="2">
    <source>
        <dbReference type="ARBA" id="ARBA00022963"/>
    </source>
</evidence>
<reference evidence="7" key="1">
    <citation type="submission" date="2017-05" db="EMBL/GenBank/DDBJ databases">
        <authorList>
            <person name="Sharma S."/>
            <person name="Sidhu C."/>
            <person name="Pinnaka A.K."/>
        </authorList>
    </citation>
    <scope>NUCLEOTIDE SEQUENCE [LARGE SCALE GENOMIC DNA]</scope>
    <source>
        <strain evidence="7">AK93</strain>
    </source>
</reference>
<dbReference type="InterPro" id="IPR016035">
    <property type="entry name" value="Acyl_Trfase/lysoPLipase"/>
</dbReference>
<dbReference type="PANTHER" id="PTHR14226">
    <property type="entry name" value="NEUROPATHY TARGET ESTERASE/SWISS CHEESE D.MELANOGASTER"/>
    <property type="match status" value="1"/>
</dbReference>
<dbReference type="PANTHER" id="PTHR14226:SF78">
    <property type="entry name" value="SLR0060 PROTEIN"/>
    <property type="match status" value="1"/>
</dbReference>
<comment type="caution">
    <text evidence="6">The sequence shown here is derived from an EMBL/GenBank/DDBJ whole genome shotgun (WGS) entry which is preliminary data.</text>
</comment>
<keyword evidence="3 4" id="KW-0443">Lipid metabolism</keyword>
<feature type="short sequence motif" description="DGA/G" evidence="4">
    <location>
        <begin position="256"/>
        <end position="258"/>
    </location>
</feature>
<organism evidence="6 7">
    <name type="scientific">Alkalilimnicola ehrlichii</name>
    <dbReference type="NCBI Taxonomy" id="351052"/>
    <lineage>
        <taxon>Bacteria</taxon>
        <taxon>Pseudomonadati</taxon>
        <taxon>Pseudomonadota</taxon>
        <taxon>Gammaproteobacteria</taxon>
        <taxon>Chromatiales</taxon>
        <taxon>Ectothiorhodospiraceae</taxon>
        <taxon>Alkalilimnicola</taxon>
    </lineage>
</organism>